<comment type="caution">
    <text evidence="1">The sequence shown here is derived from an EMBL/GenBank/DDBJ whole genome shotgun (WGS) entry which is preliminary data.</text>
</comment>
<organism evidence="1 2">
    <name type="scientific">Halalkalibacter wakoensis JCM 9140</name>
    <dbReference type="NCBI Taxonomy" id="1236970"/>
    <lineage>
        <taxon>Bacteria</taxon>
        <taxon>Bacillati</taxon>
        <taxon>Bacillota</taxon>
        <taxon>Bacilli</taxon>
        <taxon>Bacillales</taxon>
        <taxon>Bacillaceae</taxon>
        <taxon>Halalkalibacter</taxon>
    </lineage>
</organism>
<dbReference type="OrthoDB" id="9770030at2"/>
<name>W4Q7J3_9BACI</name>
<dbReference type="InterPro" id="IPR036873">
    <property type="entry name" value="Rhodanese-like_dom_sf"/>
</dbReference>
<evidence type="ECO:0000313" key="1">
    <source>
        <dbReference type="EMBL" id="GAE28046.1"/>
    </source>
</evidence>
<dbReference type="Proteomes" id="UP000018890">
    <property type="component" value="Unassembled WGS sequence"/>
</dbReference>
<protein>
    <recommendedName>
        <fullName evidence="3">Rhodanese domain-containing protein</fullName>
    </recommendedName>
</protein>
<dbReference type="Gene3D" id="3.40.250.10">
    <property type="entry name" value="Rhodanese-like domain"/>
    <property type="match status" value="1"/>
</dbReference>
<evidence type="ECO:0008006" key="3">
    <source>
        <dbReference type="Google" id="ProtNLM"/>
    </source>
</evidence>
<dbReference type="AlphaFoldDB" id="W4Q7J3"/>
<sequence length="71" mass="8203">MKKFLVALSLVSLVSFLLGFDKEDIKDYPNSDLVVTADWVEEREGKGNIYIIDVREKGYEQEHIPLLSIFQ</sequence>
<proteinExistence type="predicted"/>
<accession>W4Q7J3</accession>
<keyword evidence="2" id="KW-1185">Reference proteome</keyword>
<dbReference type="RefSeq" id="WP_034750194.1">
    <property type="nucleotide sequence ID" value="NZ_BAUT01000079.1"/>
</dbReference>
<dbReference type="SUPFAM" id="SSF52821">
    <property type="entry name" value="Rhodanese/Cell cycle control phosphatase"/>
    <property type="match status" value="1"/>
</dbReference>
<evidence type="ECO:0000313" key="2">
    <source>
        <dbReference type="Proteomes" id="UP000018890"/>
    </source>
</evidence>
<dbReference type="EMBL" id="BAUT01000079">
    <property type="protein sequence ID" value="GAE28046.1"/>
    <property type="molecule type" value="Genomic_DNA"/>
</dbReference>
<gene>
    <name evidence="1" type="ORF">JCM9140_4234</name>
</gene>
<reference evidence="1" key="1">
    <citation type="journal article" date="2014" name="Genome Announc.">
        <title>Draft Genome Sequences of Three Alkaliphilic Bacillus Strains, Bacillus wakoensis JCM 9140T, Bacillus akibai JCM 9157T, and Bacillus hemicellulosilyticus JCM 9152T.</title>
        <authorList>
            <person name="Yuki M."/>
            <person name="Oshima K."/>
            <person name="Suda W."/>
            <person name="Oshida Y."/>
            <person name="Kitamura K."/>
            <person name="Iida T."/>
            <person name="Hattori M."/>
            <person name="Ohkuma M."/>
        </authorList>
    </citation>
    <scope>NUCLEOTIDE SEQUENCE [LARGE SCALE GENOMIC DNA]</scope>
    <source>
        <strain evidence="1">JCM 9140</strain>
    </source>
</reference>